<reference evidence="3" key="1">
    <citation type="submission" date="2021-04" db="EMBL/GenBank/DDBJ databases">
        <authorList>
            <person name="Zhang D.-C."/>
        </authorList>
    </citation>
    <scope>NUCLEOTIDE SEQUENCE</scope>
    <source>
        <strain evidence="3">CGMCC 1.15697</strain>
    </source>
</reference>
<evidence type="ECO:0000313" key="4">
    <source>
        <dbReference type="Proteomes" id="UP000672602"/>
    </source>
</evidence>
<dbReference type="EMBL" id="JAGMWN010000001">
    <property type="protein sequence ID" value="MBP5855747.1"/>
    <property type="molecule type" value="Genomic_DNA"/>
</dbReference>
<protein>
    <submittedName>
        <fullName evidence="3">Ppx/GppA family phosphatase</fullName>
    </submittedName>
</protein>
<sequence>MEKGTTNGEAGAGPARRRKRRGRRGTRGRGGAGGDAFGAIDLGTNNCRLLVARSTPSGFRVVDAFSKVVQLGEGLAGTRTLSEPAMRRTLDALGACAAKLRRRRVKRVRAVATEACRRANNADQFVARVKRETGLELEIIGPAEEARLAIAGCLPLIDRRADRALIFDIGGGSTQIAWIALDADRQGPPKVLGAHSVPLGVVGVSELLDSSTEPARLRAEIEDVLAVSLGRFCAIQNIREEVDAGRVQMIGASGTVTTLGGIAQGLERYDRARVDGAWLDFAAIERISGELAALDPAARAAHPCVGRDRSDLVLAGCLILRAICRQWPIGRLRVADRGLREGILLDLMARASAL</sequence>
<dbReference type="Gene3D" id="3.30.420.150">
    <property type="entry name" value="Exopolyphosphatase. Domain 2"/>
    <property type="match status" value="1"/>
</dbReference>
<dbReference type="InterPro" id="IPR050273">
    <property type="entry name" value="GppA/Ppx_hydrolase"/>
</dbReference>
<dbReference type="PANTHER" id="PTHR30005">
    <property type="entry name" value="EXOPOLYPHOSPHATASE"/>
    <property type="match status" value="1"/>
</dbReference>
<name>A0A8J7V1E5_9PROT</name>
<keyword evidence="4" id="KW-1185">Reference proteome</keyword>
<dbReference type="InterPro" id="IPR043129">
    <property type="entry name" value="ATPase_NBD"/>
</dbReference>
<dbReference type="AlphaFoldDB" id="A0A8J7V1E5"/>
<feature type="region of interest" description="Disordered" evidence="1">
    <location>
        <begin position="1"/>
        <end position="35"/>
    </location>
</feature>
<evidence type="ECO:0000313" key="3">
    <source>
        <dbReference type="EMBL" id="MBP5855747.1"/>
    </source>
</evidence>
<proteinExistence type="predicted"/>
<feature type="domain" description="Ppx/GppA phosphatase N-terminal" evidence="2">
    <location>
        <begin position="51"/>
        <end position="350"/>
    </location>
</feature>
<comment type="caution">
    <text evidence="3">The sequence shown here is derived from an EMBL/GenBank/DDBJ whole genome shotgun (WGS) entry which is preliminary data.</text>
</comment>
<evidence type="ECO:0000256" key="1">
    <source>
        <dbReference type="SAM" id="MobiDB-lite"/>
    </source>
</evidence>
<dbReference type="GO" id="GO:0016462">
    <property type="term" value="F:pyrophosphatase activity"/>
    <property type="evidence" value="ECO:0007669"/>
    <property type="project" value="TreeGrafter"/>
</dbReference>
<feature type="compositionally biased region" description="Basic residues" evidence="1">
    <location>
        <begin position="15"/>
        <end position="27"/>
    </location>
</feature>
<dbReference type="CDD" id="cd24054">
    <property type="entry name" value="ASKHA_NBD_AaPPX-GppA_MtPPX2-like"/>
    <property type="match status" value="1"/>
</dbReference>
<dbReference type="PANTHER" id="PTHR30005:SF0">
    <property type="entry name" value="RETROGRADE REGULATION PROTEIN 2"/>
    <property type="match status" value="1"/>
</dbReference>
<dbReference type="Pfam" id="PF02541">
    <property type="entry name" value="Ppx-GppA"/>
    <property type="match status" value="1"/>
</dbReference>
<dbReference type="SUPFAM" id="SSF53067">
    <property type="entry name" value="Actin-like ATPase domain"/>
    <property type="match status" value="2"/>
</dbReference>
<dbReference type="RefSeq" id="WP_210680321.1">
    <property type="nucleotide sequence ID" value="NZ_JAGMWN010000001.1"/>
</dbReference>
<accession>A0A8J7V1E5</accession>
<gene>
    <name evidence="3" type="ORF">KAJ83_01905</name>
</gene>
<organism evidence="3 4">
    <name type="scientific">Marivibrio halodurans</name>
    <dbReference type="NCBI Taxonomy" id="2039722"/>
    <lineage>
        <taxon>Bacteria</taxon>
        <taxon>Pseudomonadati</taxon>
        <taxon>Pseudomonadota</taxon>
        <taxon>Alphaproteobacteria</taxon>
        <taxon>Rhodospirillales</taxon>
        <taxon>Rhodospirillaceae</taxon>
        <taxon>Marivibrio</taxon>
    </lineage>
</organism>
<dbReference type="Gene3D" id="3.30.420.40">
    <property type="match status" value="1"/>
</dbReference>
<evidence type="ECO:0000259" key="2">
    <source>
        <dbReference type="Pfam" id="PF02541"/>
    </source>
</evidence>
<dbReference type="InterPro" id="IPR003695">
    <property type="entry name" value="Ppx_GppA_N"/>
</dbReference>
<dbReference type="Proteomes" id="UP000672602">
    <property type="component" value="Unassembled WGS sequence"/>
</dbReference>